<dbReference type="Gene3D" id="1.10.260.40">
    <property type="entry name" value="lambda repressor-like DNA-binding domains"/>
    <property type="match status" value="1"/>
</dbReference>
<evidence type="ECO:0000256" key="1">
    <source>
        <dbReference type="SAM" id="MobiDB-lite"/>
    </source>
</evidence>
<dbReference type="InterPro" id="IPR010982">
    <property type="entry name" value="Lambda_DNA-bd_dom_sf"/>
</dbReference>
<feature type="compositionally biased region" description="Low complexity" evidence="1">
    <location>
        <begin position="201"/>
        <end position="212"/>
    </location>
</feature>
<dbReference type="InterPro" id="IPR010744">
    <property type="entry name" value="Phage_CI_N"/>
</dbReference>
<dbReference type="GO" id="GO:0045892">
    <property type="term" value="P:negative regulation of DNA-templated transcription"/>
    <property type="evidence" value="ECO:0007669"/>
    <property type="project" value="InterPro"/>
</dbReference>
<protein>
    <recommendedName>
        <fullName evidence="2">Bacteriophage CI repressor N-terminal domain-containing protein</fullName>
    </recommendedName>
</protein>
<gene>
    <name evidence="3" type="ORF">PTQ40_31920</name>
</gene>
<feature type="region of interest" description="Disordered" evidence="1">
    <location>
        <begin position="187"/>
        <end position="212"/>
    </location>
</feature>
<proteinExistence type="predicted"/>
<organism evidence="3 4">
    <name type="scientific">Klebsiella michiganensis</name>
    <dbReference type="NCBI Taxonomy" id="1134687"/>
    <lineage>
        <taxon>Bacteria</taxon>
        <taxon>Pseudomonadati</taxon>
        <taxon>Pseudomonadota</taxon>
        <taxon>Gammaproteobacteria</taxon>
        <taxon>Enterobacterales</taxon>
        <taxon>Enterobacteriaceae</taxon>
        <taxon>Klebsiella/Raoultella group</taxon>
        <taxon>Klebsiella</taxon>
    </lineage>
</organism>
<evidence type="ECO:0000313" key="3">
    <source>
        <dbReference type="EMBL" id="MDS7903566.1"/>
    </source>
</evidence>
<dbReference type="EMBL" id="JAQSKY010000049">
    <property type="protein sequence ID" value="MDS7903566.1"/>
    <property type="molecule type" value="Genomic_DNA"/>
</dbReference>
<reference evidence="3" key="2">
    <citation type="submission" date="2023-01" db="EMBL/GenBank/DDBJ databases">
        <authorList>
            <person name="Du H."/>
            <person name="Wan W."/>
        </authorList>
    </citation>
    <scope>NUCLEOTIDE SEQUENCE</scope>
    <source>
        <strain evidence="3">HD1688</strain>
    </source>
</reference>
<dbReference type="CDD" id="cd00093">
    <property type="entry name" value="HTH_XRE"/>
    <property type="match status" value="1"/>
</dbReference>
<dbReference type="SUPFAM" id="SSF47413">
    <property type="entry name" value="lambda repressor-like DNA-binding domains"/>
    <property type="match status" value="1"/>
</dbReference>
<evidence type="ECO:0000259" key="2">
    <source>
        <dbReference type="Pfam" id="PF07022"/>
    </source>
</evidence>
<sequence length="212" mass="23432">MTNKKESSFSFDCNAKESIQDRLKHLFKGRSMRQASIDWGLPYSTLNNYFAKGATPGLDVVIRISAYEGVSIGWLATGRSDWGTGINEDALKSLDGTGPTKLSFNSKEGVTEEFLVQHSKPEDALSLTWGAIFDALNVNDKTKLINIFVTFGAQGVIRMFNTINEVNSTWYELTNEEKERLIRLNMQMKKGASESSEGVTKPSPSSSSKKAS</sequence>
<dbReference type="InterPro" id="IPR001387">
    <property type="entry name" value="Cro/C1-type_HTH"/>
</dbReference>
<dbReference type="AlphaFoldDB" id="A0AB35Q7G7"/>
<dbReference type="Proteomes" id="UP001249822">
    <property type="component" value="Unassembled WGS sequence"/>
</dbReference>
<comment type="caution">
    <text evidence="3">The sequence shown here is derived from an EMBL/GenBank/DDBJ whole genome shotgun (WGS) entry which is preliminary data.</text>
</comment>
<evidence type="ECO:0000313" key="4">
    <source>
        <dbReference type="Proteomes" id="UP001249822"/>
    </source>
</evidence>
<dbReference type="Pfam" id="PF07022">
    <property type="entry name" value="Phage_CI_repr"/>
    <property type="match status" value="1"/>
</dbReference>
<dbReference type="GO" id="GO:0003677">
    <property type="term" value="F:DNA binding"/>
    <property type="evidence" value="ECO:0007669"/>
    <property type="project" value="InterPro"/>
</dbReference>
<feature type="domain" description="Bacteriophage CI repressor N-terminal" evidence="2">
    <location>
        <begin position="40"/>
        <end position="79"/>
    </location>
</feature>
<reference evidence="3" key="1">
    <citation type="journal article" date="2023" name="Front. Microbiol.">
        <title>Genomic characterization of carbapenem-resistant Klebsiella oxytoca complex in China: a multi-center study.</title>
        <authorList>
            <person name="Wan W."/>
            <person name="Yang X."/>
            <person name="Yu H."/>
            <person name="Wang M."/>
            <person name="Jia W."/>
            <person name="Huang B."/>
            <person name="Qu F."/>
            <person name="Shan B."/>
            <person name="Tang Y.W."/>
            <person name="Chen L."/>
            <person name="Du H."/>
        </authorList>
    </citation>
    <scope>NUCLEOTIDE SEQUENCE</scope>
    <source>
        <strain evidence="3">HD1688</strain>
    </source>
</reference>
<name>A0AB35Q7G7_9ENTR</name>
<dbReference type="RefSeq" id="WP_311124008.1">
    <property type="nucleotide sequence ID" value="NZ_JAQSKY010000049.1"/>
</dbReference>
<accession>A0AB35Q7G7</accession>